<proteinExistence type="predicted"/>
<dbReference type="EMBL" id="CP036267">
    <property type="protein sequence ID" value="QDT35591.1"/>
    <property type="molecule type" value="Genomic_DNA"/>
</dbReference>
<sequence length="608" mass="68555">MSTTLEQGNGQLSYGLASNSSVDSEWLKSLNFRTSAPQGLREAAHEGNVNDFTSALIESASERRVFKKSERLELLEQLRHLREVTQNVEVSGDLATALFEVNLKKAERSGYVEAFIAEHGEEVPDSVSLSDAIWILAIYSQKLENEALFSLWRWTLQKGQEWMEAKPVCDAEQGFSQLRFLEVCYLMAVSFENLKGSRSLLKETTALIRNCVDEATDTDGTPQAHWVPTLLDSLSSLGRIATFNTAMQQKLINKAFGKRLQGLFERTCSYCTQDHFSLSLGDSTLDSDRLDAVAAAFLFDKKDGIRRLIQTWQKKNQGKRKVGDWSLPEMVHQSDWAQHACMRSDWSSPVDLCVITHEGAMPRIDLVIADHPLIKGDWEHEISLDGKTLKSDAGWVCTCWFADDEVNYMELVQEIDASTRVSRQMIFLREEHQLVLNHMVIAEKAGEISSRTTLPLRADWIGEADTATRELALENAAQRVRIHPLSLPQEHVVKADGKLFASGQELTFEQHSAGSRLFSSMVLDWSPKHLEKPVEWGKLTVAHDGRIETIEQAAAFRFRVGRSQWLLYHSMTEPDVPRSVLGLHTSHETVLSKITSKGEIEPIIEVEM</sequence>
<gene>
    <name evidence="1" type="ORF">Mal48_48690</name>
</gene>
<dbReference type="Proteomes" id="UP000315724">
    <property type="component" value="Chromosome"/>
</dbReference>
<organism evidence="1 2">
    <name type="scientific">Thalassoglobus polymorphus</name>
    <dbReference type="NCBI Taxonomy" id="2527994"/>
    <lineage>
        <taxon>Bacteria</taxon>
        <taxon>Pseudomonadati</taxon>
        <taxon>Planctomycetota</taxon>
        <taxon>Planctomycetia</taxon>
        <taxon>Planctomycetales</taxon>
        <taxon>Planctomycetaceae</taxon>
        <taxon>Thalassoglobus</taxon>
    </lineage>
</organism>
<dbReference type="KEGG" id="tpol:Mal48_48690"/>
<dbReference type="OrthoDB" id="277106at2"/>
<evidence type="ECO:0008006" key="3">
    <source>
        <dbReference type="Google" id="ProtNLM"/>
    </source>
</evidence>
<evidence type="ECO:0000313" key="2">
    <source>
        <dbReference type="Proteomes" id="UP000315724"/>
    </source>
</evidence>
<dbReference type="RefSeq" id="WP_145205406.1">
    <property type="nucleotide sequence ID" value="NZ_CP036267.1"/>
</dbReference>
<protein>
    <recommendedName>
        <fullName evidence="3">Heparinase II/III-like protein</fullName>
    </recommendedName>
</protein>
<reference evidence="1 2" key="1">
    <citation type="submission" date="2019-02" db="EMBL/GenBank/DDBJ databases">
        <title>Deep-cultivation of Planctomycetes and their phenomic and genomic characterization uncovers novel biology.</title>
        <authorList>
            <person name="Wiegand S."/>
            <person name="Jogler M."/>
            <person name="Boedeker C."/>
            <person name="Pinto D."/>
            <person name="Vollmers J."/>
            <person name="Rivas-Marin E."/>
            <person name="Kohn T."/>
            <person name="Peeters S.H."/>
            <person name="Heuer A."/>
            <person name="Rast P."/>
            <person name="Oberbeckmann S."/>
            <person name="Bunk B."/>
            <person name="Jeske O."/>
            <person name="Meyerdierks A."/>
            <person name="Storesund J.E."/>
            <person name="Kallscheuer N."/>
            <person name="Luecker S."/>
            <person name="Lage O.M."/>
            <person name="Pohl T."/>
            <person name="Merkel B.J."/>
            <person name="Hornburger P."/>
            <person name="Mueller R.-W."/>
            <person name="Bruemmer F."/>
            <person name="Labrenz M."/>
            <person name="Spormann A.M."/>
            <person name="Op den Camp H."/>
            <person name="Overmann J."/>
            <person name="Amann R."/>
            <person name="Jetten M.S.M."/>
            <person name="Mascher T."/>
            <person name="Medema M.H."/>
            <person name="Devos D.P."/>
            <person name="Kaster A.-K."/>
            <person name="Ovreas L."/>
            <person name="Rohde M."/>
            <person name="Galperin M.Y."/>
            <person name="Jogler C."/>
        </authorList>
    </citation>
    <scope>NUCLEOTIDE SEQUENCE [LARGE SCALE GENOMIC DNA]</scope>
    <source>
        <strain evidence="1 2">Mal48</strain>
    </source>
</reference>
<dbReference type="AlphaFoldDB" id="A0A517QVH0"/>
<keyword evidence="2" id="KW-1185">Reference proteome</keyword>
<evidence type="ECO:0000313" key="1">
    <source>
        <dbReference type="EMBL" id="QDT35591.1"/>
    </source>
</evidence>
<name>A0A517QVH0_9PLAN</name>
<accession>A0A517QVH0</accession>